<keyword evidence="2" id="KW-1185">Reference proteome</keyword>
<protein>
    <submittedName>
        <fullName evidence="1">Uncharacterized protein</fullName>
    </submittedName>
</protein>
<dbReference type="EMBL" id="JAPTSV010000012">
    <property type="protein sequence ID" value="KAJ1522091.1"/>
    <property type="molecule type" value="Genomic_DNA"/>
</dbReference>
<gene>
    <name evidence="1" type="ORF">ONE63_002402</name>
</gene>
<accession>A0AAV7XBT5</accession>
<name>A0AAV7XBT5_9NEOP</name>
<comment type="caution">
    <text evidence="1">The sequence shown here is derived from an EMBL/GenBank/DDBJ whole genome shotgun (WGS) entry which is preliminary data.</text>
</comment>
<evidence type="ECO:0000313" key="2">
    <source>
        <dbReference type="Proteomes" id="UP001075354"/>
    </source>
</evidence>
<dbReference type="AlphaFoldDB" id="A0AAV7XBT5"/>
<organism evidence="1 2">
    <name type="scientific">Megalurothrips usitatus</name>
    <name type="common">bean blossom thrips</name>
    <dbReference type="NCBI Taxonomy" id="439358"/>
    <lineage>
        <taxon>Eukaryota</taxon>
        <taxon>Metazoa</taxon>
        <taxon>Ecdysozoa</taxon>
        <taxon>Arthropoda</taxon>
        <taxon>Hexapoda</taxon>
        <taxon>Insecta</taxon>
        <taxon>Pterygota</taxon>
        <taxon>Neoptera</taxon>
        <taxon>Paraneoptera</taxon>
        <taxon>Thysanoptera</taxon>
        <taxon>Terebrantia</taxon>
        <taxon>Thripoidea</taxon>
        <taxon>Thripidae</taxon>
        <taxon>Megalurothrips</taxon>
    </lineage>
</organism>
<proteinExistence type="predicted"/>
<reference evidence="1" key="1">
    <citation type="submission" date="2022-12" db="EMBL/GenBank/DDBJ databases">
        <title>Chromosome-level genome assembly of the bean flower thrips Megalurothrips usitatus.</title>
        <authorList>
            <person name="Ma L."/>
            <person name="Liu Q."/>
            <person name="Li H."/>
            <person name="Cai W."/>
        </authorList>
    </citation>
    <scope>NUCLEOTIDE SEQUENCE</scope>
    <source>
        <strain evidence="1">Cailab_2022a</strain>
    </source>
</reference>
<dbReference type="Proteomes" id="UP001075354">
    <property type="component" value="Chromosome 12"/>
</dbReference>
<evidence type="ECO:0000313" key="1">
    <source>
        <dbReference type="EMBL" id="KAJ1522091.1"/>
    </source>
</evidence>
<sequence length="103" mass="11199">MDWVARELPVVVLKSVECVKKNQRELSAALLALFSDVGKCFDDAKGSVLSTAECLLRNSMARMINTVSTAHKIIDCLGYGRNGRLCVSVSNVKDEQCPLLVGV</sequence>